<dbReference type="GO" id="GO:0006888">
    <property type="term" value="P:endoplasmic reticulum to Golgi vesicle-mediated transport"/>
    <property type="evidence" value="ECO:0007669"/>
    <property type="project" value="InterPro"/>
</dbReference>
<evidence type="ECO:0000313" key="2">
    <source>
        <dbReference type="EMBL" id="WOO84747.1"/>
    </source>
</evidence>
<evidence type="ECO:0000313" key="3">
    <source>
        <dbReference type="Proteomes" id="UP000827549"/>
    </source>
</evidence>
<name>A0AAF1BL68_9TREE</name>
<feature type="compositionally biased region" description="Gly residues" evidence="1">
    <location>
        <begin position="56"/>
        <end position="73"/>
    </location>
</feature>
<proteinExistence type="predicted"/>
<keyword evidence="3" id="KW-1185">Reference proteome</keyword>
<dbReference type="InterPro" id="IPR006722">
    <property type="entry name" value="Sedlin"/>
</dbReference>
<dbReference type="Gene3D" id="3.30.450.70">
    <property type="match status" value="1"/>
</dbReference>
<feature type="region of interest" description="Disordered" evidence="1">
    <location>
        <begin position="21"/>
        <end position="73"/>
    </location>
</feature>
<dbReference type="Proteomes" id="UP000827549">
    <property type="component" value="Chromosome 6"/>
</dbReference>
<dbReference type="PANTHER" id="PTHR12403">
    <property type="entry name" value="TRAFFICKING PROTEIN PARTICLE COMPLEX SUBUNIT 2"/>
    <property type="match status" value="1"/>
</dbReference>
<dbReference type="InterPro" id="IPR011012">
    <property type="entry name" value="Longin-like_dom_sf"/>
</dbReference>
<sequence length="181" mass="19032">MSFYLAIVSPLDTPLFEAQFASSKGAPPPSASTTSFPSWSSFSNGGGESSAPSTPGAGGGAPPGTTPGLGGIGAGSGEKHILQMVAHASLDAVEEVSEGTASLYLKAVDRHNEWTVSAFIASNVKFILLHDTKNDDGIRLFFGEVWELYVKAALNPFQTVNTPIRNPAFDTKVRVSAKRYL</sequence>
<evidence type="ECO:0000256" key="1">
    <source>
        <dbReference type="SAM" id="MobiDB-lite"/>
    </source>
</evidence>
<dbReference type="AlphaFoldDB" id="A0AAF1BL68"/>
<dbReference type="SUPFAM" id="SSF64356">
    <property type="entry name" value="SNARE-like"/>
    <property type="match status" value="1"/>
</dbReference>
<accession>A0AAF1BL68</accession>
<dbReference type="RefSeq" id="XP_062630773.1">
    <property type="nucleotide sequence ID" value="XM_062774789.1"/>
</dbReference>
<protein>
    <submittedName>
        <fullName evidence="2">Trafficking protein particle complex subunit 2</fullName>
    </submittedName>
</protein>
<dbReference type="EMBL" id="CP086719">
    <property type="protein sequence ID" value="WOO84747.1"/>
    <property type="molecule type" value="Genomic_DNA"/>
</dbReference>
<reference evidence="2" key="1">
    <citation type="submission" date="2023-10" db="EMBL/GenBank/DDBJ databases">
        <authorList>
            <person name="Noh H."/>
        </authorList>
    </citation>
    <scope>NUCLEOTIDE SEQUENCE</scope>
    <source>
        <strain evidence="2">DUCC4014</strain>
    </source>
</reference>
<dbReference type="CDD" id="cd14825">
    <property type="entry name" value="TRAPPC2_sedlin"/>
    <property type="match status" value="1"/>
</dbReference>
<dbReference type="GeneID" id="87811427"/>
<organism evidence="2 3">
    <name type="scientific">Vanrija pseudolonga</name>
    <dbReference type="NCBI Taxonomy" id="143232"/>
    <lineage>
        <taxon>Eukaryota</taxon>
        <taxon>Fungi</taxon>
        <taxon>Dikarya</taxon>
        <taxon>Basidiomycota</taxon>
        <taxon>Agaricomycotina</taxon>
        <taxon>Tremellomycetes</taxon>
        <taxon>Trichosporonales</taxon>
        <taxon>Trichosporonaceae</taxon>
        <taxon>Vanrija</taxon>
    </lineage>
</organism>
<feature type="compositionally biased region" description="Low complexity" evidence="1">
    <location>
        <begin position="21"/>
        <end position="55"/>
    </location>
</feature>
<dbReference type="GO" id="GO:0005737">
    <property type="term" value="C:cytoplasm"/>
    <property type="evidence" value="ECO:0007669"/>
    <property type="project" value="GOC"/>
</dbReference>
<gene>
    <name evidence="2" type="primary">Trs20</name>
    <name evidence="2" type="ORF">LOC62_06G008260</name>
</gene>
<dbReference type="Pfam" id="PF04628">
    <property type="entry name" value="Sedlin_N"/>
    <property type="match status" value="1"/>
</dbReference>